<evidence type="ECO:0000259" key="16">
    <source>
        <dbReference type="PROSITE" id="PS50056"/>
    </source>
</evidence>
<evidence type="ECO:0000256" key="5">
    <source>
        <dbReference type="ARBA" id="ARBA00022490"/>
    </source>
</evidence>
<proteinExistence type="inferred from homology"/>
<dbReference type="SMART" id="SM00404">
    <property type="entry name" value="PTPc_motif"/>
    <property type="match status" value="1"/>
</dbReference>
<feature type="compositionally biased region" description="Acidic residues" evidence="14">
    <location>
        <begin position="16"/>
        <end position="25"/>
    </location>
</feature>
<dbReference type="PIRSF" id="PIRSF037322">
    <property type="entry name" value="CDKN3"/>
    <property type="match status" value="1"/>
</dbReference>
<name>A0A7K5ANZ4_9FURN</name>
<feature type="domain" description="Tyrosine specific protein phosphatases" evidence="16">
    <location>
        <begin position="121"/>
        <end position="188"/>
    </location>
</feature>
<dbReference type="GO" id="GO:0048471">
    <property type="term" value="C:perinuclear region of cytoplasm"/>
    <property type="evidence" value="ECO:0007669"/>
    <property type="project" value="UniProtKB-SubCell"/>
</dbReference>
<comment type="similarity">
    <text evidence="2">Belongs to the protein-tyrosine phosphatase family.</text>
</comment>
<dbReference type="EC" id="3.1.3.48" evidence="3"/>
<evidence type="ECO:0000256" key="7">
    <source>
        <dbReference type="ARBA" id="ARBA00022912"/>
    </source>
</evidence>
<evidence type="ECO:0000256" key="3">
    <source>
        <dbReference type="ARBA" id="ARBA00013064"/>
    </source>
</evidence>
<accession>A0A7K5ANZ4</accession>
<evidence type="ECO:0000256" key="9">
    <source>
        <dbReference type="ARBA" id="ARBA00064980"/>
    </source>
</evidence>
<evidence type="ECO:0000256" key="14">
    <source>
        <dbReference type="SAM" id="MobiDB-lite"/>
    </source>
</evidence>
<comment type="subcellular location">
    <subcellularLocation>
        <location evidence="1">Cytoplasm</location>
        <location evidence="1">Perinuclear region</location>
    </subcellularLocation>
</comment>
<keyword evidence="6" id="KW-0378">Hydrolase</keyword>
<keyword evidence="8" id="KW-0131">Cell cycle</keyword>
<sequence length="213" mass="23513">PLPQAGPASPDGFSSSDEEPAEEEPTPLHISWLSLSPLYSSELLGLCSLPGCRFKDVRRNLQKDVGELKNCGIQDIFVLCTTGELFKYRVPNLIDTYQQQGMCVHHYPIPDGNTPDIATCCKILEELRSCLENNQKTVIHCYGGLGRSCLVAACLLLQLSDTLAPQQVIESLRNLRGSGAIQTIKQYNYLHEFRENLVAHLAAKDAALRSASR</sequence>
<keyword evidence="18" id="KW-1185">Reference proteome</keyword>
<dbReference type="InterPro" id="IPR000387">
    <property type="entry name" value="Tyr_Pase_dom"/>
</dbReference>
<comment type="subunit">
    <text evidence="9">Interacts with cyclin-dependent kinases such as CDK1, CDK2 and CDK3. Does not interact with CDK4. Interacts (via C-terminus) with phosphorylated CDK2 (via C-terminal helix). Interacts with MS4A3 (via C-terminus); the interaction enhances CDKN3 enzymatic activity.</text>
</comment>
<evidence type="ECO:0000259" key="15">
    <source>
        <dbReference type="PROSITE" id="PS50054"/>
    </source>
</evidence>
<dbReference type="Pfam" id="PF05706">
    <property type="entry name" value="CDKN3"/>
    <property type="match status" value="1"/>
</dbReference>
<feature type="non-terminal residue" evidence="17">
    <location>
        <position position="213"/>
    </location>
</feature>
<evidence type="ECO:0000256" key="12">
    <source>
        <dbReference type="ARBA" id="ARBA00082005"/>
    </source>
</evidence>
<dbReference type="SUPFAM" id="SSF52799">
    <property type="entry name" value="(Phosphotyrosine protein) phosphatases II"/>
    <property type="match status" value="1"/>
</dbReference>
<feature type="region of interest" description="Disordered" evidence="14">
    <location>
        <begin position="1"/>
        <end position="27"/>
    </location>
</feature>
<evidence type="ECO:0000313" key="17">
    <source>
        <dbReference type="EMBL" id="NWR85064.1"/>
    </source>
</evidence>
<dbReference type="Proteomes" id="UP000529852">
    <property type="component" value="Unassembled WGS sequence"/>
</dbReference>
<evidence type="ECO:0000256" key="6">
    <source>
        <dbReference type="ARBA" id="ARBA00022801"/>
    </source>
</evidence>
<evidence type="ECO:0000256" key="4">
    <source>
        <dbReference type="ARBA" id="ARBA00013081"/>
    </source>
</evidence>
<dbReference type="CDD" id="cd14505">
    <property type="entry name" value="CDKN3-like"/>
    <property type="match status" value="1"/>
</dbReference>
<comment type="caution">
    <text evidence="17">The sequence shown here is derived from an EMBL/GenBank/DDBJ whole genome shotgun (WGS) entry which is preliminary data.</text>
</comment>
<dbReference type="PROSITE" id="PS50054">
    <property type="entry name" value="TYR_PHOSPHATASE_DUAL"/>
    <property type="match status" value="1"/>
</dbReference>
<dbReference type="InterPro" id="IPR022778">
    <property type="entry name" value="CDKN3"/>
</dbReference>
<evidence type="ECO:0000256" key="2">
    <source>
        <dbReference type="ARBA" id="ARBA00009580"/>
    </source>
</evidence>
<dbReference type="InterPro" id="IPR029021">
    <property type="entry name" value="Prot-tyrosine_phosphatase-like"/>
</dbReference>
<dbReference type="InterPro" id="IPR050561">
    <property type="entry name" value="PTP"/>
</dbReference>
<dbReference type="AlphaFoldDB" id="A0A7K5ANZ4"/>
<feature type="domain" description="Tyrosine-protein phosphatase" evidence="15">
    <location>
        <begin position="38"/>
        <end position="202"/>
    </location>
</feature>
<dbReference type="PANTHER" id="PTHR23339">
    <property type="entry name" value="TYROSINE SPECIFIC PROTEIN PHOSPHATASE AND DUAL SPECIFICITY PROTEIN PHOSPHATASE"/>
    <property type="match status" value="1"/>
</dbReference>
<feature type="active site" description="Phosphocysteine intermediate" evidence="13">
    <location>
        <position position="141"/>
    </location>
</feature>
<dbReference type="InterPro" id="IPR003595">
    <property type="entry name" value="Tyr_Pase_cat"/>
</dbReference>
<feature type="non-terminal residue" evidence="17">
    <location>
        <position position="1"/>
    </location>
</feature>
<dbReference type="FunFam" id="3.90.190.10:FF:000046">
    <property type="entry name" value="Cyclin-dependent kinase inhibitor 3"/>
    <property type="match status" value="1"/>
</dbReference>
<evidence type="ECO:0000256" key="11">
    <source>
        <dbReference type="ARBA" id="ARBA00080894"/>
    </source>
</evidence>
<dbReference type="Gene3D" id="3.90.190.10">
    <property type="entry name" value="Protein tyrosine phosphatase superfamily"/>
    <property type="match status" value="1"/>
</dbReference>
<gene>
    <name evidence="17" type="primary">Cdkn3</name>
    <name evidence="17" type="ORF">FURFIG_R06512</name>
</gene>
<dbReference type="GO" id="GO:0004725">
    <property type="term" value="F:protein tyrosine phosphatase activity"/>
    <property type="evidence" value="ECO:0007669"/>
    <property type="project" value="UniProtKB-EC"/>
</dbReference>
<dbReference type="InterPro" id="IPR008425">
    <property type="entry name" value="CDK_inhib_3"/>
</dbReference>
<dbReference type="EMBL" id="VYZD01000073">
    <property type="protein sequence ID" value="NWR85064.1"/>
    <property type="molecule type" value="Genomic_DNA"/>
</dbReference>
<keyword evidence="5" id="KW-0963">Cytoplasm</keyword>
<dbReference type="GO" id="GO:0004722">
    <property type="term" value="F:protein serine/threonine phosphatase activity"/>
    <property type="evidence" value="ECO:0007669"/>
    <property type="project" value="UniProtKB-EC"/>
</dbReference>
<evidence type="ECO:0000256" key="13">
    <source>
        <dbReference type="PIRSR" id="PIRSR037322-1"/>
    </source>
</evidence>
<evidence type="ECO:0000256" key="1">
    <source>
        <dbReference type="ARBA" id="ARBA00004556"/>
    </source>
</evidence>
<organism evidence="17 18">
    <name type="scientific">Furnarius figulus</name>
    <dbReference type="NCBI Taxonomy" id="463165"/>
    <lineage>
        <taxon>Eukaryota</taxon>
        <taxon>Metazoa</taxon>
        <taxon>Chordata</taxon>
        <taxon>Craniata</taxon>
        <taxon>Vertebrata</taxon>
        <taxon>Euteleostomi</taxon>
        <taxon>Archelosauria</taxon>
        <taxon>Archosauria</taxon>
        <taxon>Dinosauria</taxon>
        <taxon>Saurischia</taxon>
        <taxon>Theropoda</taxon>
        <taxon>Coelurosauria</taxon>
        <taxon>Aves</taxon>
        <taxon>Neognathae</taxon>
        <taxon>Neoaves</taxon>
        <taxon>Telluraves</taxon>
        <taxon>Australaves</taxon>
        <taxon>Passeriformes</taxon>
        <taxon>Furnariidae</taxon>
        <taxon>Furnarius</taxon>
    </lineage>
</organism>
<evidence type="ECO:0000256" key="10">
    <source>
        <dbReference type="ARBA" id="ARBA00067397"/>
    </source>
</evidence>
<evidence type="ECO:0000313" key="18">
    <source>
        <dbReference type="Proteomes" id="UP000529852"/>
    </source>
</evidence>
<dbReference type="PROSITE" id="PS50056">
    <property type="entry name" value="TYR_PHOSPHATASE_2"/>
    <property type="match status" value="1"/>
</dbReference>
<dbReference type="InterPro" id="IPR020422">
    <property type="entry name" value="TYR_PHOSPHATASE_DUAL_dom"/>
</dbReference>
<evidence type="ECO:0000256" key="8">
    <source>
        <dbReference type="ARBA" id="ARBA00023306"/>
    </source>
</evidence>
<dbReference type="EC" id="3.1.3.16" evidence="4"/>
<reference evidence="17 18" key="1">
    <citation type="submission" date="2019-09" db="EMBL/GenBank/DDBJ databases">
        <title>Bird 10,000 Genomes (B10K) Project - Family phase.</title>
        <authorList>
            <person name="Zhang G."/>
        </authorList>
    </citation>
    <scope>NUCLEOTIDE SEQUENCE [LARGE SCALE GENOMIC DNA]</scope>
    <source>
        <strain evidence="17">B10K-DU-003-06</strain>
    </source>
</reference>
<protein>
    <recommendedName>
        <fullName evidence="10">Cyclin-dependent kinase inhibitor 3</fullName>
        <ecNumber evidence="4">3.1.3.16</ecNumber>
        <ecNumber evidence="3">3.1.3.48</ecNumber>
    </recommendedName>
    <alternativeName>
        <fullName evidence="12">CDK2-associated dual-specificity phosphatase</fullName>
    </alternativeName>
    <alternativeName>
        <fullName evidence="11">Kinase-associated phosphatase</fullName>
    </alternativeName>
</protein>
<keyword evidence="7" id="KW-0904">Protein phosphatase</keyword>